<dbReference type="RefSeq" id="XP_004366812.1">
    <property type="nucleotide sequence ID" value="XM_004366755.1"/>
</dbReference>
<name>F4PZF0_CACFS</name>
<gene>
    <name evidence="2" type="ORF">DFA_02427</name>
</gene>
<sequence length="114" mass="13035">MGIEIDIFKSEPDAICQSAYWYDDKIKIVLNKADKVKRVYLGSFWNGSGLQNPDTEKLLHAEMVDLIKELLMLPKNAAIRKVNDLVKRARTTKVHALIVSHLCNEMPPDEQDLQ</sequence>
<dbReference type="EMBL" id="GL883016">
    <property type="protein sequence ID" value="EGG19179.1"/>
    <property type="molecule type" value="Genomic_DNA"/>
</dbReference>
<accession>F4PZF0</accession>
<proteinExistence type="predicted"/>
<reference evidence="3" key="1">
    <citation type="journal article" date="2011" name="Genome Res.">
        <title>Phylogeny-wide analysis of social amoeba genomes highlights ancient origins for complex intercellular communication.</title>
        <authorList>
            <person name="Heidel A.J."/>
            <person name="Lawal H.M."/>
            <person name="Felder M."/>
            <person name="Schilde C."/>
            <person name="Helps N.R."/>
            <person name="Tunggal B."/>
            <person name="Rivero F."/>
            <person name="John U."/>
            <person name="Schleicher M."/>
            <person name="Eichinger L."/>
            <person name="Platzer M."/>
            <person name="Noegel A.A."/>
            <person name="Schaap P."/>
            <person name="Gloeckner G."/>
        </authorList>
    </citation>
    <scope>NUCLEOTIDE SEQUENCE [LARGE SCALE GENOMIC DNA]</scope>
    <source>
        <strain evidence="3">SH3</strain>
    </source>
</reference>
<evidence type="ECO:0000313" key="2">
    <source>
        <dbReference type="EMBL" id="EGG19179.1"/>
    </source>
</evidence>
<evidence type="ECO:0000259" key="1">
    <source>
        <dbReference type="Pfam" id="PF18150"/>
    </source>
</evidence>
<dbReference type="GeneID" id="14871138"/>
<dbReference type="Gene3D" id="1.10.268.20">
    <property type="match status" value="1"/>
</dbReference>
<dbReference type="Proteomes" id="UP000007797">
    <property type="component" value="Unassembled WGS sequence"/>
</dbReference>
<dbReference type="AlphaFoldDB" id="F4PZF0"/>
<dbReference type="OrthoDB" id="1716625at2759"/>
<protein>
    <recommendedName>
        <fullName evidence="1">DUF5600 domain-containing protein</fullName>
    </recommendedName>
</protein>
<organism evidence="2 3">
    <name type="scientific">Cavenderia fasciculata</name>
    <name type="common">Slime mold</name>
    <name type="synonym">Dictyostelium fasciculatum</name>
    <dbReference type="NCBI Taxonomy" id="261658"/>
    <lineage>
        <taxon>Eukaryota</taxon>
        <taxon>Amoebozoa</taxon>
        <taxon>Evosea</taxon>
        <taxon>Eumycetozoa</taxon>
        <taxon>Dictyostelia</taxon>
        <taxon>Acytosteliales</taxon>
        <taxon>Cavenderiaceae</taxon>
        <taxon>Cavenderia</taxon>
    </lineage>
</organism>
<dbReference type="KEGG" id="dfa:DFA_02427"/>
<keyword evidence="3" id="KW-1185">Reference proteome</keyword>
<dbReference type="Pfam" id="PF18150">
    <property type="entry name" value="DUF5600"/>
    <property type="match status" value="1"/>
</dbReference>
<feature type="domain" description="DUF5600" evidence="1">
    <location>
        <begin position="76"/>
        <end position="107"/>
    </location>
</feature>
<evidence type="ECO:0000313" key="3">
    <source>
        <dbReference type="Proteomes" id="UP000007797"/>
    </source>
</evidence>
<dbReference type="InterPro" id="IPR040990">
    <property type="entry name" value="DUF5600"/>
</dbReference>